<sequence>MSCSWQPDVLSRRHVEGLIAEGQTLIILDGHVLKLDAWMSYHPGGHKAIQHVVRHDATDEITALHSAQTRSLMSRFRIGRIDGRWENFTPPSQGGVYRLYSEQDCDQGCDRGGDATFADAATPEVSHPSSIPLANMTNGNNLGARVTTANMTLSLREPLASTSRRLDPRSELLAAHSQREIDFDLSKYPLLDNKTQDDIVEKYRLLNHQIQAEGLYDCNYLAYTWEAARCSALFAGMLLLLHKGWIIASAILLGAFWSQLVFHRTRC</sequence>
<organism evidence="17 18">
    <name type="scientific">Aureobasidium melanogenum</name>
    <name type="common">Aureobasidium pullulans var. melanogenum</name>
    <dbReference type="NCBI Taxonomy" id="46634"/>
    <lineage>
        <taxon>Eukaryota</taxon>
        <taxon>Fungi</taxon>
        <taxon>Dikarya</taxon>
        <taxon>Ascomycota</taxon>
        <taxon>Pezizomycotina</taxon>
        <taxon>Dothideomycetes</taxon>
        <taxon>Dothideomycetidae</taxon>
        <taxon>Dothideales</taxon>
        <taxon>Saccotheciaceae</taxon>
        <taxon>Aureobasidium</taxon>
    </lineage>
</organism>
<evidence type="ECO:0000259" key="16">
    <source>
        <dbReference type="PROSITE" id="PS50255"/>
    </source>
</evidence>
<dbReference type="GO" id="GO:0016717">
    <property type="term" value="F:oxidoreductase activity, acting on paired donors, with oxidation of a pair of donors resulting in the reduction of molecular oxygen to two molecules of water"/>
    <property type="evidence" value="ECO:0007669"/>
    <property type="project" value="TreeGrafter"/>
</dbReference>
<proteinExistence type="inferred from homology"/>
<evidence type="ECO:0000313" key="18">
    <source>
        <dbReference type="Proteomes" id="UP000729357"/>
    </source>
</evidence>
<protein>
    <recommendedName>
        <fullName evidence="6">Delta 8-(E)-sphingolipid desaturase</fullName>
        <ecNumber evidence="5">1.14.19.18</ecNumber>
    </recommendedName>
</protein>
<keyword evidence="9" id="KW-0746">Sphingolipid metabolism</keyword>
<dbReference type="AlphaFoldDB" id="A0A9P8FIP0"/>
<dbReference type="PROSITE" id="PS50255">
    <property type="entry name" value="CYTOCHROME_B5_2"/>
    <property type="match status" value="1"/>
</dbReference>
<keyword evidence="12" id="KW-0408">Iron</keyword>
<keyword evidence="14 15" id="KW-0472">Membrane</keyword>
<dbReference type="InterPro" id="IPR012171">
    <property type="entry name" value="Fatty_acid_desaturase"/>
</dbReference>
<feature type="non-terminal residue" evidence="17">
    <location>
        <position position="1"/>
    </location>
</feature>
<reference evidence="17" key="2">
    <citation type="submission" date="2021-08" db="EMBL/GenBank/DDBJ databases">
        <authorList>
            <person name="Gostincar C."/>
            <person name="Sun X."/>
            <person name="Song Z."/>
            <person name="Gunde-Cimerman N."/>
        </authorList>
    </citation>
    <scope>NUCLEOTIDE SEQUENCE</scope>
    <source>
        <strain evidence="17">EXF-9298</strain>
    </source>
</reference>
<dbReference type="EC" id="1.14.19.18" evidence="5"/>
<keyword evidence="18" id="KW-1185">Reference proteome</keyword>
<accession>A0A9P8FIP0</accession>
<dbReference type="InterPro" id="IPR001199">
    <property type="entry name" value="Cyt_B5-like_heme/steroid-bd"/>
</dbReference>
<evidence type="ECO:0000313" key="17">
    <source>
        <dbReference type="EMBL" id="KAG9974330.1"/>
    </source>
</evidence>
<keyword evidence="11" id="KW-0560">Oxidoreductase</keyword>
<dbReference type="PANTHER" id="PTHR19353">
    <property type="entry name" value="FATTY ACID DESATURASE 2"/>
    <property type="match status" value="1"/>
</dbReference>
<feature type="domain" description="Cytochrome b5 heme-binding" evidence="16">
    <location>
        <begin position="7"/>
        <end position="82"/>
    </location>
</feature>
<dbReference type="GO" id="GO:0016020">
    <property type="term" value="C:membrane"/>
    <property type="evidence" value="ECO:0007669"/>
    <property type="project" value="UniProtKB-SubCell"/>
</dbReference>
<dbReference type="SUPFAM" id="SSF55856">
    <property type="entry name" value="Cytochrome b5-like heme/steroid binding domain"/>
    <property type="match status" value="1"/>
</dbReference>
<evidence type="ECO:0000256" key="11">
    <source>
        <dbReference type="ARBA" id="ARBA00023002"/>
    </source>
</evidence>
<evidence type="ECO:0000256" key="10">
    <source>
        <dbReference type="ARBA" id="ARBA00022989"/>
    </source>
</evidence>
<dbReference type="Gene3D" id="3.10.120.10">
    <property type="entry name" value="Cytochrome b5-like heme/steroid binding domain"/>
    <property type="match status" value="1"/>
</dbReference>
<evidence type="ECO:0000256" key="9">
    <source>
        <dbReference type="ARBA" id="ARBA00022919"/>
    </source>
</evidence>
<dbReference type="GO" id="GO:0006665">
    <property type="term" value="P:sphingolipid metabolic process"/>
    <property type="evidence" value="ECO:0007669"/>
    <property type="project" value="UniProtKB-KW"/>
</dbReference>
<dbReference type="Pfam" id="PF00173">
    <property type="entry name" value="Cyt-b5"/>
    <property type="match status" value="1"/>
</dbReference>
<evidence type="ECO:0000256" key="5">
    <source>
        <dbReference type="ARBA" id="ARBA00012019"/>
    </source>
</evidence>
<evidence type="ECO:0000256" key="15">
    <source>
        <dbReference type="SAM" id="Phobius"/>
    </source>
</evidence>
<dbReference type="InterPro" id="IPR036400">
    <property type="entry name" value="Cyt_B5-like_heme/steroid_sf"/>
</dbReference>
<gene>
    <name evidence="17" type="ORF">KCU98_g12066</name>
</gene>
<evidence type="ECO:0000256" key="6">
    <source>
        <dbReference type="ARBA" id="ARBA00016939"/>
    </source>
</evidence>
<keyword evidence="7 15" id="KW-0812">Transmembrane</keyword>
<evidence type="ECO:0000256" key="14">
    <source>
        <dbReference type="ARBA" id="ARBA00023136"/>
    </source>
</evidence>
<evidence type="ECO:0000256" key="12">
    <source>
        <dbReference type="ARBA" id="ARBA00023004"/>
    </source>
</evidence>
<evidence type="ECO:0000256" key="8">
    <source>
        <dbReference type="ARBA" id="ARBA00022723"/>
    </source>
</evidence>
<evidence type="ECO:0000256" key="4">
    <source>
        <dbReference type="ARBA" id="ARBA00009295"/>
    </source>
</evidence>
<comment type="pathway">
    <text evidence="2">Lipid metabolism; sphingolipid metabolism.</text>
</comment>
<evidence type="ECO:0000256" key="2">
    <source>
        <dbReference type="ARBA" id="ARBA00004760"/>
    </source>
</evidence>
<dbReference type="Proteomes" id="UP000729357">
    <property type="component" value="Unassembled WGS sequence"/>
</dbReference>
<name>A0A9P8FIP0_AURME</name>
<dbReference type="SMART" id="SM01117">
    <property type="entry name" value="Cyt-b5"/>
    <property type="match status" value="1"/>
</dbReference>
<evidence type="ECO:0000256" key="7">
    <source>
        <dbReference type="ARBA" id="ARBA00022692"/>
    </source>
</evidence>
<comment type="pathway">
    <text evidence="3">Sphingolipid metabolism.</text>
</comment>
<keyword evidence="8" id="KW-0479">Metal-binding</keyword>
<evidence type="ECO:0000256" key="13">
    <source>
        <dbReference type="ARBA" id="ARBA00023098"/>
    </source>
</evidence>
<evidence type="ECO:0000256" key="1">
    <source>
        <dbReference type="ARBA" id="ARBA00004141"/>
    </source>
</evidence>
<dbReference type="PANTHER" id="PTHR19353:SF30">
    <property type="entry name" value="DELTA 8-(E)-SPHINGOLIPID DESATURASE"/>
    <property type="match status" value="1"/>
</dbReference>
<keyword evidence="10 15" id="KW-1133">Transmembrane helix</keyword>
<comment type="caution">
    <text evidence="17">The sequence shown here is derived from an EMBL/GenBank/DDBJ whole genome shotgun (WGS) entry which is preliminary data.</text>
</comment>
<feature type="transmembrane region" description="Helical" evidence="15">
    <location>
        <begin position="233"/>
        <end position="257"/>
    </location>
</feature>
<dbReference type="EMBL" id="JAHFXS010002021">
    <property type="protein sequence ID" value="KAG9974330.1"/>
    <property type="molecule type" value="Genomic_DNA"/>
</dbReference>
<comment type="similarity">
    <text evidence="4">Belongs to the fatty acid desaturase type 1 family.</text>
</comment>
<evidence type="ECO:0000256" key="3">
    <source>
        <dbReference type="ARBA" id="ARBA00004991"/>
    </source>
</evidence>
<dbReference type="GO" id="GO:0046872">
    <property type="term" value="F:metal ion binding"/>
    <property type="evidence" value="ECO:0007669"/>
    <property type="project" value="UniProtKB-KW"/>
</dbReference>
<reference evidence="17" key="1">
    <citation type="journal article" date="2021" name="J Fungi (Basel)">
        <title>Virulence traits and population genomics of the black yeast Aureobasidium melanogenum.</title>
        <authorList>
            <person name="Cernosa A."/>
            <person name="Sun X."/>
            <person name="Gostincar C."/>
            <person name="Fang C."/>
            <person name="Gunde-Cimerman N."/>
            <person name="Song Z."/>
        </authorList>
    </citation>
    <scope>NUCLEOTIDE SEQUENCE</scope>
    <source>
        <strain evidence="17">EXF-9298</strain>
    </source>
</reference>
<comment type="subcellular location">
    <subcellularLocation>
        <location evidence="1">Membrane</location>
        <topology evidence="1">Multi-pass membrane protein</topology>
    </subcellularLocation>
</comment>
<keyword evidence="13" id="KW-0443">Lipid metabolism</keyword>